<keyword evidence="1" id="KW-0732">Signal</keyword>
<evidence type="ECO:0000313" key="3">
    <source>
        <dbReference type="EMBL" id="STO23182.1"/>
    </source>
</evidence>
<reference evidence="3 4" key="1">
    <citation type="submission" date="2018-06" db="EMBL/GenBank/DDBJ databases">
        <authorList>
            <consortium name="Pathogen Informatics"/>
            <person name="Doyle S."/>
        </authorList>
    </citation>
    <scope>NUCLEOTIDE SEQUENCE [LARGE SCALE GENOMIC DNA]</scope>
    <source>
        <strain evidence="3 4">NCTC11370</strain>
    </source>
</reference>
<evidence type="ECO:0000256" key="1">
    <source>
        <dbReference type="ARBA" id="ARBA00022729"/>
    </source>
</evidence>
<dbReference type="InterPro" id="IPR014004">
    <property type="entry name" value="Transpt-assoc_nodulatn_dom_bac"/>
</dbReference>
<dbReference type="PANTHER" id="PTHR34606">
    <property type="entry name" value="BON DOMAIN-CONTAINING PROTEIN"/>
    <property type="match status" value="1"/>
</dbReference>
<dbReference type="InterPro" id="IPR007055">
    <property type="entry name" value="BON_dom"/>
</dbReference>
<proteinExistence type="predicted"/>
<dbReference type="PROSITE" id="PS50914">
    <property type="entry name" value="BON"/>
    <property type="match status" value="2"/>
</dbReference>
<name>A0A377GEH1_9GAMM</name>
<dbReference type="Pfam" id="PF04972">
    <property type="entry name" value="BON"/>
    <property type="match status" value="2"/>
</dbReference>
<protein>
    <submittedName>
        <fullName evidence="3">Outer membrane lipoprotein</fullName>
    </submittedName>
</protein>
<feature type="domain" description="BON" evidence="2">
    <location>
        <begin position="120"/>
        <end position="187"/>
    </location>
</feature>
<dbReference type="PANTHER" id="PTHR34606:SF4">
    <property type="entry name" value="OUTER MEMBRANE LIPOPROTEIN DOLP"/>
    <property type="match status" value="1"/>
</dbReference>
<dbReference type="AlphaFoldDB" id="A0A377GEH1"/>
<dbReference type="RefSeq" id="WP_029489083.1">
    <property type="nucleotide sequence ID" value="NZ_JAPHOO010000002.1"/>
</dbReference>
<dbReference type="STRING" id="1094715.GCA_000236165_03275"/>
<gene>
    <name evidence="3" type="ORF">NCTC11370_03289</name>
</gene>
<sequence>MIKQGCFLVVLTFFLLSLSGCISSLWTGATLVYDRHDVYKKLDDYSLYLKVNHALAADNVFRNNNCVIDIAVFNGDVLLAGHVPTPELQIELRRRLATIRGYRRLFNQVKVSPSTSNSVQDSWITAKIRSQIFADGSIDPNAFKIVTSDRVVYLMGDVHQEQAEKVINMARQTGDVAEVVKILKYFTYQSNPVS</sequence>
<organism evidence="3 4">
    <name type="scientific">Fluoribacter dumoffii</name>
    <dbReference type="NCBI Taxonomy" id="463"/>
    <lineage>
        <taxon>Bacteria</taxon>
        <taxon>Pseudomonadati</taxon>
        <taxon>Pseudomonadota</taxon>
        <taxon>Gammaproteobacteria</taxon>
        <taxon>Legionellales</taxon>
        <taxon>Legionellaceae</taxon>
        <taxon>Fluoribacter</taxon>
    </lineage>
</organism>
<dbReference type="EMBL" id="UGGT01000001">
    <property type="protein sequence ID" value="STO23182.1"/>
    <property type="molecule type" value="Genomic_DNA"/>
</dbReference>
<dbReference type="GeneID" id="93294147"/>
<keyword evidence="4" id="KW-1185">Reference proteome</keyword>
<evidence type="ECO:0000259" key="2">
    <source>
        <dbReference type="PROSITE" id="PS50914"/>
    </source>
</evidence>
<dbReference type="PROSITE" id="PS51257">
    <property type="entry name" value="PROKAR_LIPOPROTEIN"/>
    <property type="match status" value="1"/>
</dbReference>
<dbReference type="SMART" id="SM00749">
    <property type="entry name" value="BON"/>
    <property type="match status" value="1"/>
</dbReference>
<feature type="domain" description="BON" evidence="2">
    <location>
        <begin position="43"/>
        <end position="113"/>
    </location>
</feature>
<accession>A0A377GEH1</accession>
<dbReference type="Proteomes" id="UP000254554">
    <property type="component" value="Unassembled WGS sequence"/>
</dbReference>
<keyword evidence="3" id="KW-0449">Lipoprotein</keyword>
<evidence type="ECO:0000313" key="4">
    <source>
        <dbReference type="Proteomes" id="UP000254554"/>
    </source>
</evidence>
<dbReference type="InterPro" id="IPR051686">
    <property type="entry name" value="Lipoprotein_DolP"/>
</dbReference>